<protein>
    <recommendedName>
        <fullName evidence="4">Small Trp-rich protein</fullName>
    </recommendedName>
</protein>
<keyword evidence="2" id="KW-0472">Membrane</keyword>
<comment type="caution">
    <text evidence="3">The sequence shown here is derived from an EMBL/GenBank/DDBJ whole genome shotgun (WGS) entry which is preliminary data.</text>
</comment>
<feature type="compositionally biased region" description="Basic and acidic residues" evidence="1">
    <location>
        <begin position="57"/>
        <end position="70"/>
    </location>
</feature>
<proteinExistence type="predicted"/>
<name>E6PPC0_9ZZZZ</name>
<sequence length="79" mass="9230">MWVLVVAIVLLGLKFAAIGPFATLSWWWIAIPLAIVFVWWEIIDPMFAVSQKRAMRGMDERKKERNEKARKALGMRSRK</sequence>
<organism evidence="3">
    <name type="scientific">mine drainage metagenome</name>
    <dbReference type="NCBI Taxonomy" id="410659"/>
    <lineage>
        <taxon>unclassified sequences</taxon>
        <taxon>metagenomes</taxon>
        <taxon>ecological metagenomes</taxon>
    </lineage>
</organism>
<dbReference type="AlphaFoldDB" id="E6PPC0"/>
<evidence type="ECO:0000313" key="3">
    <source>
        <dbReference type="EMBL" id="CBH96772.1"/>
    </source>
</evidence>
<feature type="transmembrane region" description="Helical" evidence="2">
    <location>
        <begin position="26"/>
        <end position="49"/>
    </location>
</feature>
<keyword evidence="2" id="KW-0812">Transmembrane</keyword>
<feature type="region of interest" description="Disordered" evidence="1">
    <location>
        <begin position="57"/>
        <end position="79"/>
    </location>
</feature>
<reference evidence="3" key="1">
    <citation type="submission" date="2009-10" db="EMBL/GenBank/DDBJ databases">
        <title>Diversity of trophic interactions inside an arsenic-rich microbial ecosystem.</title>
        <authorList>
            <person name="Bertin P.N."/>
            <person name="Heinrich-Salmeron A."/>
            <person name="Pelletier E."/>
            <person name="Goulhen-Chollet F."/>
            <person name="Arsene-Ploetze F."/>
            <person name="Gallien S."/>
            <person name="Calteau A."/>
            <person name="Vallenet D."/>
            <person name="Casiot C."/>
            <person name="Chane-Woon-Ming B."/>
            <person name="Giloteaux L."/>
            <person name="Barakat M."/>
            <person name="Bonnefoy V."/>
            <person name="Bruneel O."/>
            <person name="Chandler M."/>
            <person name="Cleiss J."/>
            <person name="Duran R."/>
            <person name="Elbaz-Poulichet F."/>
            <person name="Fonknechten N."/>
            <person name="Lauga B."/>
            <person name="Mornico D."/>
            <person name="Ortet P."/>
            <person name="Schaeffer C."/>
            <person name="Siguier P."/>
            <person name="Alexander Thil Smith A."/>
            <person name="Van Dorsselaer A."/>
            <person name="Weissenbach J."/>
            <person name="Medigue C."/>
            <person name="Le Paslier D."/>
        </authorList>
    </citation>
    <scope>NUCLEOTIDE SEQUENCE</scope>
</reference>
<evidence type="ECO:0000256" key="2">
    <source>
        <dbReference type="SAM" id="Phobius"/>
    </source>
</evidence>
<dbReference type="EMBL" id="CABM01000031">
    <property type="protein sequence ID" value="CBH96772.1"/>
    <property type="molecule type" value="Genomic_DNA"/>
</dbReference>
<gene>
    <name evidence="3" type="ORF">CARN2_2488</name>
</gene>
<dbReference type="InterPro" id="IPR031044">
    <property type="entry name" value="Small_Trp_rich"/>
</dbReference>
<dbReference type="NCBIfam" id="TIGR04438">
    <property type="entry name" value="small_Trp_rich"/>
    <property type="match status" value="1"/>
</dbReference>
<evidence type="ECO:0008006" key="4">
    <source>
        <dbReference type="Google" id="ProtNLM"/>
    </source>
</evidence>
<evidence type="ECO:0000256" key="1">
    <source>
        <dbReference type="SAM" id="MobiDB-lite"/>
    </source>
</evidence>
<keyword evidence="2" id="KW-1133">Transmembrane helix</keyword>
<accession>E6PPC0</accession>